<dbReference type="InterPro" id="IPR036271">
    <property type="entry name" value="Tet_transcr_reg_TetR-rel_C_sf"/>
</dbReference>
<dbReference type="Proteomes" id="UP000448292">
    <property type="component" value="Unassembled WGS sequence"/>
</dbReference>
<proteinExistence type="predicted"/>
<feature type="DNA-binding region" description="H-T-H motif" evidence="2">
    <location>
        <begin position="71"/>
        <end position="90"/>
    </location>
</feature>
<dbReference type="SUPFAM" id="SSF46689">
    <property type="entry name" value="Homeodomain-like"/>
    <property type="match status" value="1"/>
</dbReference>
<dbReference type="Gene3D" id="1.10.357.10">
    <property type="entry name" value="Tetracycline Repressor, domain 2"/>
    <property type="match status" value="1"/>
</dbReference>
<reference evidence="4 5" key="1">
    <citation type="submission" date="2018-06" db="EMBL/GenBank/DDBJ databases">
        <title>Complete genome of Desulfovibrio indonesiensis P37SLT.</title>
        <authorList>
            <person name="Crispim J.S."/>
            <person name="Vidigal P.M.P."/>
            <person name="Silva L.C.F."/>
            <person name="Laguardia C.N."/>
            <person name="Araujo L.C."/>
            <person name="Dias R.S."/>
            <person name="Sousa M.P."/>
            <person name="Paula S.O."/>
            <person name="Silva C."/>
        </authorList>
    </citation>
    <scope>NUCLEOTIDE SEQUENCE [LARGE SCALE GENOMIC DNA]</scope>
    <source>
        <strain evidence="4 5">P37SLT</strain>
    </source>
</reference>
<evidence type="ECO:0000313" key="5">
    <source>
        <dbReference type="Proteomes" id="UP000448292"/>
    </source>
</evidence>
<dbReference type="PANTHER" id="PTHR30055">
    <property type="entry name" value="HTH-TYPE TRANSCRIPTIONAL REGULATOR RUTR"/>
    <property type="match status" value="1"/>
</dbReference>
<dbReference type="InterPro" id="IPR001647">
    <property type="entry name" value="HTH_TetR"/>
</dbReference>
<evidence type="ECO:0000256" key="2">
    <source>
        <dbReference type="PROSITE-ProRule" id="PRU00335"/>
    </source>
</evidence>
<keyword evidence="1 2" id="KW-0238">DNA-binding</keyword>
<dbReference type="AlphaFoldDB" id="A0A7M3MDI4"/>
<sequence>MTTRSLAETSRRNQGRFTLHPECADVKPMPQTEQNEAPASATFLNLPEEKQQRVYRAALHEFAAHGFGSASSNRIARALGIAKGSLFQYFGNKERLFHYVFDRVTGQFAEPLRTVREATHDAPLGARIRAALLAVSSFLDTHPEVYRLYTRMLFQESFPLREKLLSQIRSLSTKYWRSLVEDAKFRGELRQDVDTEAAVFFIDALMDRFFQARTLPYMDTGFGLHDDSRLDSCIDALVSCIERGLTKPC</sequence>
<dbReference type="PROSITE" id="PS50977">
    <property type="entry name" value="HTH_TETR_2"/>
    <property type="match status" value="1"/>
</dbReference>
<dbReference type="InterPro" id="IPR009057">
    <property type="entry name" value="Homeodomain-like_sf"/>
</dbReference>
<dbReference type="Pfam" id="PF00440">
    <property type="entry name" value="TetR_N"/>
    <property type="match status" value="1"/>
</dbReference>
<feature type="domain" description="HTH tetR-type" evidence="3">
    <location>
        <begin position="48"/>
        <end position="108"/>
    </location>
</feature>
<dbReference type="OrthoDB" id="9812484at2"/>
<name>A0A7M3MDI4_9BACT</name>
<evidence type="ECO:0000259" key="3">
    <source>
        <dbReference type="PROSITE" id="PS50977"/>
    </source>
</evidence>
<evidence type="ECO:0000256" key="1">
    <source>
        <dbReference type="ARBA" id="ARBA00023125"/>
    </source>
</evidence>
<keyword evidence="5" id="KW-1185">Reference proteome</keyword>
<dbReference type="EMBL" id="QMIE01000010">
    <property type="protein sequence ID" value="TVM16669.1"/>
    <property type="molecule type" value="Genomic_DNA"/>
</dbReference>
<dbReference type="PANTHER" id="PTHR30055:SF226">
    <property type="entry name" value="HTH-TYPE TRANSCRIPTIONAL REGULATOR PKSA"/>
    <property type="match status" value="1"/>
</dbReference>
<evidence type="ECO:0000313" key="4">
    <source>
        <dbReference type="EMBL" id="TVM16669.1"/>
    </source>
</evidence>
<organism evidence="4 5">
    <name type="scientific">Oceanidesulfovibrio indonesiensis</name>
    <dbReference type="NCBI Taxonomy" id="54767"/>
    <lineage>
        <taxon>Bacteria</taxon>
        <taxon>Pseudomonadati</taxon>
        <taxon>Thermodesulfobacteriota</taxon>
        <taxon>Desulfovibrionia</taxon>
        <taxon>Desulfovibrionales</taxon>
        <taxon>Desulfovibrionaceae</taxon>
        <taxon>Oceanidesulfovibrio</taxon>
    </lineage>
</organism>
<comment type="caution">
    <text evidence="4">The sequence shown here is derived from an EMBL/GenBank/DDBJ whole genome shotgun (WGS) entry which is preliminary data.</text>
</comment>
<dbReference type="GO" id="GO:0003700">
    <property type="term" value="F:DNA-binding transcription factor activity"/>
    <property type="evidence" value="ECO:0007669"/>
    <property type="project" value="TreeGrafter"/>
</dbReference>
<protein>
    <submittedName>
        <fullName evidence="4">TetR/AcrR family transcriptional regulator</fullName>
    </submittedName>
</protein>
<dbReference type="PRINTS" id="PR00455">
    <property type="entry name" value="HTHTETR"/>
</dbReference>
<dbReference type="GO" id="GO:0000976">
    <property type="term" value="F:transcription cis-regulatory region binding"/>
    <property type="evidence" value="ECO:0007669"/>
    <property type="project" value="TreeGrafter"/>
</dbReference>
<gene>
    <name evidence="4" type="ORF">DPQ33_11795</name>
</gene>
<dbReference type="InterPro" id="IPR050109">
    <property type="entry name" value="HTH-type_TetR-like_transc_reg"/>
</dbReference>
<dbReference type="SUPFAM" id="SSF48498">
    <property type="entry name" value="Tetracyclin repressor-like, C-terminal domain"/>
    <property type="match status" value="1"/>
</dbReference>
<accession>A0A7M3MDI4</accession>